<evidence type="ECO:0000256" key="4">
    <source>
        <dbReference type="ARBA" id="ARBA00022989"/>
    </source>
</evidence>
<evidence type="ECO:0000313" key="9">
    <source>
        <dbReference type="EMBL" id="CAD8815765.1"/>
    </source>
</evidence>
<comment type="subcellular location">
    <subcellularLocation>
        <location evidence="1">Cell membrane</location>
        <topology evidence="1">Multi-pass membrane protein</topology>
    </subcellularLocation>
</comment>
<accession>A0A7S1EP97</accession>
<dbReference type="PANTHER" id="PTHR33778">
    <property type="entry name" value="PROTEIN MGTC"/>
    <property type="match status" value="1"/>
</dbReference>
<feature type="domain" description="MgtC/SapB/SrpB/YhiD N-terminal" evidence="8">
    <location>
        <begin position="245"/>
        <end position="364"/>
    </location>
</feature>
<feature type="compositionally biased region" description="Low complexity" evidence="6">
    <location>
        <begin position="135"/>
        <end position="144"/>
    </location>
</feature>
<feature type="region of interest" description="Disordered" evidence="6">
    <location>
        <begin position="187"/>
        <end position="223"/>
    </location>
</feature>
<feature type="region of interest" description="Disordered" evidence="6">
    <location>
        <begin position="387"/>
        <end position="426"/>
    </location>
</feature>
<dbReference type="EMBL" id="HBFP01000207">
    <property type="protein sequence ID" value="CAD8815765.1"/>
    <property type="molecule type" value="Transcribed_RNA"/>
</dbReference>
<evidence type="ECO:0000259" key="8">
    <source>
        <dbReference type="Pfam" id="PF02308"/>
    </source>
</evidence>
<dbReference type="InterPro" id="IPR049177">
    <property type="entry name" value="MgtC_SapB_SrpB_YhiD_N"/>
</dbReference>
<dbReference type="GO" id="GO:0005886">
    <property type="term" value="C:plasma membrane"/>
    <property type="evidence" value="ECO:0007669"/>
    <property type="project" value="UniProtKB-SubCell"/>
</dbReference>
<feature type="transmembrane region" description="Helical" evidence="7">
    <location>
        <begin position="268"/>
        <end position="289"/>
    </location>
</feature>
<organism evidence="9">
    <name type="scientific">Timspurckia oligopyrenoides</name>
    <dbReference type="NCBI Taxonomy" id="708627"/>
    <lineage>
        <taxon>Eukaryota</taxon>
        <taxon>Rhodophyta</taxon>
        <taxon>Bangiophyceae</taxon>
        <taxon>Porphyridiales</taxon>
        <taxon>Porphyridiaceae</taxon>
        <taxon>Timspurckia</taxon>
    </lineage>
</organism>
<keyword evidence="3 7" id="KW-0812">Transmembrane</keyword>
<evidence type="ECO:0000256" key="3">
    <source>
        <dbReference type="ARBA" id="ARBA00022692"/>
    </source>
</evidence>
<feature type="compositionally biased region" description="Low complexity" evidence="6">
    <location>
        <begin position="192"/>
        <end position="205"/>
    </location>
</feature>
<evidence type="ECO:0000256" key="6">
    <source>
        <dbReference type="SAM" id="MobiDB-lite"/>
    </source>
</evidence>
<proteinExistence type="predicted"/>
<dbReference type="AlphaFoldDB" id="A0A7S1EP97"/>
<name>A0A7S1EP97_9RHOD</name>
<evidence type="ECO:0000256" key="1">
    <source>
        <dbReference type="ARBA" id="ARBA00004651"/>
    </source>
</evidence>
<dbReference type="Pfam" id="PF02308">
    <property type="entry name" value="MgtC"/>
    <property type="match status" value="1"/>
</dbReference>
<reference evidence="9" key="1">
    <citation type="submission" date="2021-01" db="EMBL/GenBank/DDBJ databases">
        <authorList>
            <person name="Corre E."/>
            <person name="Pelletier E."/>
            <person name="Niang G."/>
            <person name="Scheremetjew M."/>
            <person name="Finn R."/>
            <person name="Kale V."/>
            <person name="Holt S."/>
            <person name="Cochrane G."/>
            <person name="Meng A."/>
            <person name="Brown T."/>
            <person name="Cohen L."/>
        </authorList>
    </citation>
    <scope>NUCLEOTIDE SEQUENCE</scope>
    <source>
        <strain evidence="9">CCMP3278</strain>
    </source>
</reference>
<dbReference type="PANTHER" id="PTHR33778:SF1">
    <property type="entry name" value="MAGNESIUM TRANSPORTER YHID-RELATED"/>
    <property type="match status" value="1"/>
</dbReference>
<sequence length="426" mass="46077">MSCGTMEFCGGVDGYVGVAFVSSSSFISGLNSKKRFMCKERSMKFETSKILWMKLERCRSSFKSEMKQMKTDRFTPFLKKVATAILCTLALCIPHSTLHAAPFPRNLTREAVVGAFVDSSSSEMHVKSAMQNRYSRSSDQSPSSVIAESATQEKIRSKAEHIQRLNALNLNSSIQLSQIPELRKAGVSVEPSQTVTTDQTSSVKSLSEHSDSHRSNTMERGQESRLDRFSPVLTVGEQLLLSKRLFWAALCGMIIGAERRFAGSSAGIRTLCLVSMGSAIFCLVSAFGFSSDGSARMAANVASGVGFLGAGCIDPRPDKEFHRGGLTSAASIWLAAAIGVVNAAGLHVLGLAFSVLCVLILRCKLHALMVSGEESEVSGIGSNMEFAESKVEPSKSNTDWTAKANPKTRKSEKRNSNAFQISGIRH</sequence>
<feature type="region of interest" description="Disordered" evidence="6">
    <location>
        <begin position="127"/>
        <end position="152"/>
    </location>
</feature>
<gene>
    <name evidence="9" type="ORF">TOLI1172_LOCUS153</name>
</gene>
<evidence type="ECO:0000256" key="7">
    <source>
        <dbReference type="SAM" id="Phobius"/>
    </source>
</evidence>
<evidence type="ECO:0000256" key="5">
    <source>
        <dbReference type="ARBA" id="ARBA00023136"/>
    </source>
</evidence>
<protein>
    <recommendedName>
        <fullName evidence="8">MgtC/SapB/SrpB/YhiD N-terminal domain-containing protein</fullName>
    </recommendedName>
</protein>
<evidence type="ECO:0000256" key="2">
    <source>
        <dbReference type="ARBA" id="ARBA00022475"/>
    </source>
</evidence>
<keyword evidence="5 7" id="KW-0472">Membrane</keyword>
<feature type="compositionally biased region" description="Basic and acidic residues" evidence="6">
    <location>
        <begin position="206"/>
        <end position="223"/>
    </location>
</feature>
<keyword evidence="2" id="KW-1003">Cell membrane</keyword>
<feature type="transmembrane region" description="Helical" evidence="7">
    <location>
        <begin position="332"/>
        <end position="361"/>
    </location>
</feature>
<keyword evidence="4 7" id="KW-1133">Transmembrane helix</keyword>
<dbReference type="PRINTS" id="PR01837">
    <property type="entry name" value="MGTCSAPBPROT"/>
</dbReference>
<feature type="transmembrane region" description="Helical" evidence="7">
    <location>
        <begin position="12"/>
        <end position="31"/>
    </location>
</feature>
<dbReference type="InterPro" id="IPR003416">
    <property type="entry name" value="MgtC/SapB/SrpB/YhiD_fam"/>
</dbReference>